<dbReference type="PIRSF" id="PIRSF006621">
    <property type="entry name" value="Dus"/>
    <property type="match status" value="1"/>
</dbReference>
<dbReference type="SUPFAM" id="SSF51395">
    <property type="entry name" value="FMN-linked oxidoreductases"/>
    <property type="match status" value="1"/>
</dbReference>
<keyword evidence="7" id="KW-0560">Oxidoreductase</keyword>
<name>A0A382LTJ7_9ZZZZ</name>
<dbReference type="InterPro" id="IPR013785">
    <property type="entry name" value="Aldolase_TIM"/>
</dbReference>
<evidence type="ECO:0000256" key="1">
    <source>
        <dbReference type="ARBA" id="ARBA00022555"/>
    </source>
</evidence>
<dbReference type="GO" id="GO:0000049">
    <property type="term" value="F:tRNA binding"/>
    <property type="evidence" value="ECO:0007669"/>
    <property type="project" value="UniProtKB-KW"/>
</dbReference>
<dbReference type="Pfam" id="PF01207">
    <property type="entry name" value="Dus"/>
    <property type="match status" value="1"/>
</dbReference>
<dbReference type="NCBIfam" id="NF008774">
    <property type="entry name" value="PRK11815.1"/>
    <property type="match status" value="1"/>
</dbReference>
<dbReference type="HAMAP" id="MF_02041">
    <property type="entry name" value="DusA_subfam"/>
    <property type="match status" value="1"/>
</dbReference>
<accession>A0A382LTJ7</accession>
<dbReference type="PANTHER" id="PTHR42907">
    <property type="entry name" value="FMN-LINKED OXIDOREDUCTASES SUPERFAMILY PROTEIN"/>
    <property type="match status" value="1"/>
</dbReference>
<feature type="domain" description="DUS-like FMN-binding" evidence="8">
    <location>
        <begin position="10"/>
        <end position="300"/>
    </location>
</feature>
<protein>
    <recommendedName>
        <fullName evidence="8">DUS-like FMN-binding domain-containing protein</fullName>
    </recommendedName>
</protein>
<keyword evidence="5" id="KW-0521">NADP</keyword>
<reference evidence="9" key="1">
    <citation type="submission" date="2018-05" db="EMBL/GenBank/DDBJ databases">
        <authorList>
            <person name="Lanie J.A."/>
            <person name="Ng W.-L."/>
            <person name="Kazmierczak K.M."/>
            <person name="Andrzejewski T.M."/>
            <person name="Davidsen T.M."/>
            <person name="Wayne K.J."/>
            <person name="Tettelin H."/>
            <person name="Glass J.I."/>
            <person name="Rusch D."/>
            <person name="Podicherti R."/>
            <person name="Tsui H.-C.T."/>
            <person name="Winkler M.E."/>
        </authorList>
    </citation>
    <scope>NUCLEOTIDE SEQUENCE</scope>
</reference>
<evidence type="ECO:0000256" key="3">
    <source>
        <dbReference type="ARBA" id="ARBA00022643"/>
    </source>
</evidence>
<sequence length="318" mass="35469">MDSIVHKLCVAPMMERTDRHCRYLLRLFSSNAWLYTEMITAEALIRGSRERFLKFHPSEHPVALQLGGSDAELLAVAAQWGAAAGYDEINLNVGCPSDRVQAGQFGVALMAAPEKVAAAVAAITKEIDIPVTVKTRLGVDKQDSYTFLRKFVATVSGAGCRSVFIHARKAWLNGLSPKENRQIPPLDYQRVYEIKDEFPELEIIINGGLDTLSKCFNQLEFVDGIMLGRCVYQNPSFLGELDARIFSDTPSSFSLERIFQDFLDYMTAEIDQGTPVRAMARHLMGLHAARPGAKRWRQFLGTLPNGVDGIEALRQFQI</sequence>
<keyword evidence="6" id="KW-0694">RNA-binding</keyword>
<gene>
    <name evidence="9" type="ORF">METZ01_LOCUS292637</name>
</gene>
<dbReference type="CDD" id="cd02801">
    <property type="entry name" value="DUS_like_FMN"/>
    <property type="match status" value="1"/>
</dbReference>
<dbReference type="EMBL" id="UINC01089038">
    <property type="protein sequence ID" value="SVC39783.1"/>
    <property type="molecule type" value="Genomic_DNA"/>
</dbReference>
<evidence type="ECO:0000256" key="2">
    <source>
        <dbReference type="ARBA" id="ARBA00022630"/>
    </source>
</evidence>
<evidence type="ECO:0000259" key="8">
    <source>
        <dbReference type="Pfam" id="PF01207"/>
    </source>
</evidence>
<dbReference type="Gene3D" id="3.20.20.70">
    <property type="entry name" value="Aldolase class I"/>
    <property type="match status" value="1"/>
</dbReference>
<dbReference type="Gene3D" id="1.20.120.1460">
    <property type="match status" value="1"/>
</dbReference>
<dbReference type="PANTHER" id="PTHR42907:SF1">
    <property type="entry name" value="FMN-LINKED OXIDOREDUCTASES SUPERFAMILY PROTEIN"/>
    <property type="match status" value="1"/>
</dbReference>
<dbReference type="GO" id="GO:0050660">
    <property type="term" value="F:flavin adenine dinucleotide binding"/>
    <property type="evidence" value="ECO:0007669"/>
    <property type="project" value="InterPro"/>
</dbReference>
<keyword evidence="3" id="KW-0288">FMN</keyword>
<dbReference type="GO" id="GO:0017150">
    <property type="term" value="F:tRNA dihydrouridine synthase activity"/>
    <property type="evidence" value="ECO:0007669"/>
    <property type="project" value="InterPro"/>
</dbReference>
<evidence type="ECO:0000256" key="6">
    <source>
        <dbReference type="ARBA" id="ARBA00022884"/>
    </source>
</evidence>
<dbReference type="InterPro" id="IPR001269">
    <property type="entry name" value="DUS_fam"/>
</dbReference>
<keyword evidence="4" id="KW-0819">tRNA processing</keyword>
<dbReference type="AlphaFoldDB" id="A0A382LTJ7"/>
<dbReference type="InterPro" id="IPR035587">
    <property type="entry name" value="DUS-like_FMN-bd"/>
</dbReference>
<proteinExistence type="inferred from homology"/>
<evidence type="ECO:0000313" key="9">
    <source>
        <dbReference type="EMBL" id="SVC39783.1"/>
    </source>
</evidence>
<keyword evidence="2" id="KW-0285">Flavoprotein</keyword>
<keyword evidence="1" id="KW-0820">tRNA-binding</keyword>
<evidence type="ECO:0000256" key="4">
    <source>
        <dbReference type="ARBA" id="ARBA00022694"/>
    </source>
</evidence>
<organism evidence="9">
    <name type="scientific">marine metagenome</name>
    <dbReference type="NCBI Taxonomy" id="408172"/>
    <lineage>
        <taxon>unclassified sequences</taxon>
        <taxon>metagenomes</taxon>
        <taxon>ecological metagenomes</taxon>
    </lineage>
</organism>
<dbReference type="InterPro" id="IPR004653">
    <property type="entry name" value="DusA"/>
</dbReference>
<evidence type="ECO:0000256" key="5">
    <source>
        <dbReference type="ARBA" id="ARBA00022857"/>
    </source>
</evidence>
<evidence type="ECO:0000256" key="7">
    <source>
        <dbReference type="ARBA" id="ARBA00023002"/>
    </source>
</evidence>